<keyword evidence="4" id="KW-1185">Reference proteome</keyword>
<name>A0AAV7DBJ1_ENGPU</name>
<dbReference type="Gene3D" id="2.40.50.40">
    <property type="match status" value="1"/>
</dbReference>
<protein>
    <recommendedName>
        <fullName evidence="2">Chemokine interleukin-8-like domain-containing protein</fullName>
    </recommendedName>
</protein>
<gene>
    <name evidence="3" type="ORF">GDO81_000822</name>
</gene>
<dbReference type="GO" id="GO:0005615">
    <property type="term" value="C:extracellular space"/>
    <property type="evidence" value="ECO:0007669"/>
    <property type="project" value="UniProtKB-KW"/>
</dbReference>
<organism evidence="3 4">
    <name type="scientific">Engystomops pustulosus</name>
    <name type="common">Tungara frog</name>
    <name type="synonym">Physalaemus pustulosus</name>
    <dbReference type="NCBI Taxonomy" id="76066"/>
    <lineage>
        <taxon>Eukaryota</taxon>
        <taxon>Metazoa</taxon>
        <taxon>Chordata</taxon>
        <taxon>Craniata</taxon>
        <taxon>Vertebrata</taxon>
        <taxon>Euteleostomi</taxon>
        <taxon>Amphibia</taxon>
        <taxon>Batrachia</taxon>
        <taxon>Anura</taxon>
        <taxon>Neobatrachia</taxon>
        <taxon>Hyloidea</taxon>
        <taxon>Leptodactylidae</taxon>
        <taxon>Leiuperinae</taxon>
        <taxon>Engystomops</taxon>
    </lineage>
</organism>
<dbReference type="Proteomes" id="UP000824782">
    <property type="component" value="Unassembled WGS sequence"/>
</dbReference>
<dbReference type="InterPro" id="IPR036048">
    <property type="entry name" value="Interleukin_8-like_sf"/>
</dbReference>
<proteinExistence type="predicted"/>
<evidence type="ECO:0000313" key="3">
    <source>
        <dbReference type="EMBL" id="KAG8593417.1"/>
    </source>
</evidence>
<dbReference type="AlphaFoldDB" id="A0AAV7DBJ1"/>
<sequence length="122" mass="13403">MSKVSSAPAGGSLPTNMMYKVAVIINVLLLNSAVAQVQRGRRCKCTGLIEQLNVKKVMRLEIFPASSTCENKEYVVVLKSSKKSFPKKCVNPNSKEVKAILKENNKKTKHIKVIRKGATTGK</sequence>
<dbReference type="GO" id="GO:0008009">
    <property type="term" value="F:chemokine activity"/>
    <property type="evidence" value="ECO:0007669"/>
    <property type="project" value="InterPro"/>
</dbReference>
<comment type="caution">
    <text evidence="3">The sequence shown here is derived from an EMBL/GenBank/DDBJ whole genome shotgun (WGS) entry which is preliminary data.</text>
</comment>
<reference evidence="3" key="1">
    <citation type="thesis" date="2020" institute="ProQuest LLC" country="789 East Eisenhower Parkway, Ann Arbor, MI, USA">
        <title>Comparative Genomics and Chromosome Evolution.</title>
        <authorList>
            <person name="Mudd A.B."/>
        </authorList>
    </citation>
    <scope>NUCLEOTIDE SEQUENCE</scope>
    <source>
        <strain evidence="3">237g6f4</strain>
        <tissue evidence="3">Blood</tissue>
    </source>
</reference>
<dbReference type="InterPro" id="IPR001811">
    <property type="entry name" value="Chemokine_IL8-like_dom"/>
</dbReference>
<keyword evidence="1" id="KW-0202">Cytokine</keyword>
<evidence type="ECO:0000259" key="2">
    <source>
        <dbReference type="SMART" id="SM00199"/>
    </source>
</evidence>
<dbReference type="Pfam" id="PF00048">
    <property type="entry name" value="IL8"/>
    <property type="match status" value="1"/>
</dbReference>
<evidence type="ECO:0000256" key="1">
    <source>
        <dbReference type="ARBA" id="ARBA00022514"/>
    </source>
</evidence>
<feature type="domain" description="Chemokine interleukin-8-like" evidence="2">
    <location>
        <begin position="40"/>
        <end position="104"/>
    </location>
</feature>
<accession>A0AAV7DBJ1</accession>
<dbReference type="SUPFAM" id="SSF54117">
    <property type="entry name" value="Interleukin 8-like chemokines"/>
    <property type="match status" value="1"/>
</dbReference>
<dbReference type="GO" id="GO:0006955">
    <property type="term" value="P:immune response"/>
    <property type="evidence" value="ECO:0007669"/>
    <property type="project" value="InterPro"/>
</dbReference>
<dbReference type="SMART" id="SM00199">
    <property type="entry name" value="SCY"/>
    <property type="match status" value="1"/>
</dbReference>
<evidence type="ECO:0000313" key="4">
    <source>
        <dbReference type="Proteomes" id="UP000824782"/>
    </source>
</evidence>
<dbReference type="EMBL" id="WNYA01000001">
    <property type="protein sequence ID" value="KAG8593417.1"/>
    <property type="molecule type" value="Genomic_DNA"/>
</dbReference>